<name>A0ABQ5D326_9ASTR</name>
<organism evidence="1 2">
    <name type="scientific">Tanacetum coccineum</name>
    <dbReference type="NCBI Taxonomy" id="301880"/>
    <lineage>
        <taxon>Eukaryota</taxon>
        <taxon>Viridiplantae</taxon>
        <taxon>Streptophyta</taxon>
        <taxon>Embryophyta</taxon>
        <taxon>Tracheophyta</taxon>
        <taxon>Spermatophyta</taxon>
        <taxon>Magnoliopsida</taxon>
        <taxon>eudicotyledons</taxon>
        <taxon>Gunneridae</taxon>
        <taxon>Pentapetalae</taxon>
        <taxon>asterids</taxon>
        <taxon>campanulids</taxon>
        <taxon>Asterales</taxon>
        <taxon>Asteraceae</taxon>
        <taxon>Asteroideae</taxon>
        <taxon>Anthemideae</taxon>
        <taxon>Anthemidinae</taxon>
        <taxon>Tanacetum</taxon>
    </lineage>
</organism>
<comment type="caution">
    <text evidence="1">The sequence shown here is derived from an EMBL/GenBank/DDBJ whole genome shotgun (WGS) entry which is preliminary data.</text>
</comment>
<gene>
    <name evidence="1" type="ORF">Tco_0923699</name>
</gene>
<sequence length="830" mass="93968">MEFLTSLTPTAPVPTLDKADEMILTSYITSKVLAELKKSRRARKLENIHAYKKQRETSKFQSQVRALSSVYVMKGSDFERQKTKEEMERMIAKAILQERGNIQAEISLTNSESIDNHIPSQVDAYKVKKMADEDVRQRFTIRCMEHQYHIDQMKNFLKSDIVWEMVQKGVQNIPKFGGEDVKGWLVQIEQFFEDNNVPDESKVSFISTHLYEIAWEWHKQFLRIIRGEVAWVIYKEALLLRFGNNKQFLSNDVKDSSCGLHVIDKVGDLLVNNNHCEVNLERSECAHKLFDEMSIKEIHKQYTLAEYCDASVKESIEVEQGLGDDVVVESVKELVDGDNGLIDDRLLASNCDQEGFGEDVNLREKVTDIKTNDVSRLKSFESTKGGLEMLTRNGVNYMEGLVGVGNFQKYEVRLTRVKYALLLMLHECSICLDISSFGQRYVHTAKTKGEYILASKQVFDPGGKQVRDLGGYGGESVFNKLELENNCSVVAVILVGPDIGSSVTTPFVQALFEKDYQWLCDVNKFSKDSISWFCKFRVECVGVQSDVNHDDGLVVCNQLVQECEGYKKDESCNHSYLGLIKLHDVDGKKSNGNSFKDYKIVEIRMTSDYLDTFVVRTTKLNVLMLIGSYGHHTHWKSFAFRVVIGTYKWCRSSKPQGFCLRDENWPIKNSVDCFLVGGMSEFNHSVVSQRTVEEEVYDAPELVPIPVGTKEGTELVMNILDSFESSYDESGKQGTGGNRIGLKGTFLDYVTVMEIQVGNLNDRVIDSSVGTGANNDLAIPNYSPLSDNLLNDIAHVAPFEANEVGFENGYYLADGIYLQWATFVKSFTVA</sequence>
<evidence type="ECO:0000313" key="2">
    <source>
        <dbReference type="Proteomes" id="UP001151760"/>
    </source>
</evidence>
<reference evidence="1" key="1">
    <citation type="journal article" date="2022" name="Int. J. Mol. Sci.">
        <title>Draft Genome of Tanacetum Coccineum: Genomic Comparison of Closely Related Tanacetum-Family Plants.</title>
        <authorList>
            <person name="Yamashiro T."/>
            <person name="Shiraishi A."/>
            <person name="Nakayama K."/>
            <person name="Satake H."/>
        </authorList>
    </citation>
    <scope>NUCLEOTIDE SEQUENCE</scope>
</reference>
<keyword evidence="2" id="KW-1185">Reference proteome</keyword>
<dbReference type="Pfam" id="PF04827">
    <property type="entry name" value="Plant_tran"/>
    <property type="match status" value="1"/>
</dbReference>
<evidence type="ECO:0000313" key="1">
    <source>
        <dbReference type="EMBL" id="GJT33280.1"/>
    </source>
</evidence>
<protein>
    <submittedName>
        <fullName evidence="1">Zinc finger CCCH domain-containing protein 27</fullName>
    </submittedName>
</protein>
<dbReference type="InterPro" id="IPR006912">
    <property type="entry name" value="Harbinger_derived_prot"/>
</dbReference>
<reference evidence="1" key="2">
    <citation type="submission" date="2022-01" db="EMBL/GenBank/DDBJ databases">
        <authorList>
            <person name="Yamashiro T."/>
            <person name="Shiraishi A."/>
            <person name="Satake H."/>
            <person name="Nakayama K."/>
        </authorList>
    </citation>
    <scope>NUCLEOTIDE SEQUENCE</scope>
</reference>
<dbReference type="EMBL" id="BQNB010014866">
    <property type="protein sequence ID" value="GJT33280.1"/>
    <property type="molecule type" value="Genomic_DNA"/>
</dbReference>
<proteinExistence type="predicted"/>
<dbReference type="Proteomes" id="UP001151760">
    <property type="component" value="Unassembled WGS sequence"/>
</dbReference>
<accession>A0ABQ5D326</accession>